<evidence type="ECO:0000256" key="1">
    <source>
        <dbReference type="ARBA" id="ARBA00004429"/>
    </source>
</evidence>
<comment type="caution">
    <text evidence="10">The sequence shown here is derived from an EMBL/GenBank/DDBJ whole genome shotgun (WGS) entry which is preliminary data.</text>
</comment>
<keyword evidence="3" id="KW-1003">Cell membrane</keyword>
<keyword evidence="4" id="KW-0997">Cell inner membrane</keyword>
<dbReference type="RefSeq" id="WP_080522292.1">
    <property type="nucleotide sequence ID" value="NZ_LPUF01000001.1"/>
</dbReference>
<keyword evidence="5 8" id="KW-0812">Transmembrane</keyword>
<organism evidence="10 11">
    <name type="scientific">Methyloprofundus sedimenti</name>
    <dbReference type="NCBI Taxonomy" id="1420851"/>
    <lineage>
        <taxon>Bacteria</taxon>
        <taxon>Pseudomonadati</taxon>
        <taxon>Pseudomonadota</taxon>
        <taxon>Gammaproteobacteria</taxon>
        <taxon>Methylococcales</taxon>
        <taxon>Methylococcaceae</taxon>
        <taxon>Methyloprofundus</taxon>
    </lineage>
</organism>
<evidence type="ECO:0000313" key="11">
    <source>
        <dbReference type="Proteomes" id="UP000191980"/>
    </source>
</evidence>
<dbReference type="GO" id="GO:0005886">
    <property type="term" value="C:plasma membrane"/>
    <property type="evidence" value="ECO:0007669"/>
    <property type="project" value="UniProtKB-SubCell"/>
</dbReference>
<dbReference type="InterPro" id="IPR024989">
    <property type="entry name" value="MFS_assoc_dom"/>
</dbReference>
<gene>
    <name evidence="10" type="ORF">AU255_07390</name>
</gene>
<evidence type="ECO:0000313" key="10">
    <source>
        <dbReference type="EMBL" id="OQK17680.1"/>
    </source>
</evidence>
<dbReference type="EMBL" id="LPUF01000001">
    <property type="protein sequence ID" value="OQK17680.1"/>
    <property type="molecule type" value="Genomic_DNA"/>
</dbReference>
<keyword evidence="2" id="KW-0813">Transport</keyword>
<dbReference type="AlphaFoldDB" id="A0A1V8M7X9"/>
<feature type="transmembrane region" description="Helical" evidence="8">
    <location>
        <begin position="133"/>
        <end position="153"/>
    </location>
</feature>
<evidence type="ECO:0000256" key="7">
    <source>
        <dbReference type="ARBA" id="ARBA00023136"/>
    </source>
</evidence>
<keyword evidence="6 8" id="KW-1133">Transmembrane helix</keyword>
<dbReference type="STRING" id="1420851.AU255_07390"/>
<feature type="transmembrane region" description="Helical" evidence="8">
    <location>
        <begin position="73"/>
        <end position="90"/>
    </location>
</feature>
<dbReference type="InterPro" id="IPR026032">
    <property type="entry name" value="HcaT-like"/>
</dbReference>
<name>A0A1V8M7X9_9GAMM</name>
<reference evidence="10 11" key="1">
    <citation type="submission" date="2015-12" db="EMBL/GenBank/DDBJ databases">
        <authorList>
            <person name="Shamseldin A."/>
            <person name="Moawad H."/>
            <person name="Abd El-Rahim W.M."/>
            <person name="Sadowsky M.J."/>
        </authorList>
    </citation>
    <scope>NUCLEOTIDE SEQUENCE [LARGE SCALE GENOMIC DNA]</scope>
    <source>
        <strain evidence="10 11">WF1</strain>
    </source>
</reference>
<feature type="transmembrane region" description="Helical" evidence="8">
    <location>
        <begin position="96"/>
        <end position="112"/>
    </location>
</feature>
<evidence type="ECO:0000259" key="9">
    <source>
        <dbReference type="PROSITE" id="PS50850"/>
    </source>
</evidence>
<evidence type="ECO:0000256" key="5">
    <source>
        <dbReference type="ARBA" id="ARBA00022692"/>
    </source>
</evidence>
<feature type="transmembrane region" description="Helical" evidence="8">
    <location>
        <begin position="159"/>
        <end position="181"/>
    </location>
</feature>
<keyword evidence="11" id="KW-1185">Reference proteome</keyword>
<feature type="transmembrane region" description="Helical" evidence="8">
    <location>
        <begin position="356"/>
        <end position="377"/>
    </location>
</feature>
<dbReference type="NCBIfam" id="NF037955">
    <property type="entry name" value="mfs"/>
    <property type="match status" value="1"/>
</dbReference>
<dbReference type="Pfam" id="PF12832">
    <property type="entry name" value="MFS_1_like"/>
    <property type="match status" value="1"/>
</dbReference>
<sequence length="386" mass="43418">MQSKTPYWRLSGFYFFYFATLGGFLPFWSLYLKECSFSAAEIGELTACMVGTKIIAPNLWGWIADQTGKSLRVIRIASFFAMVLFAGFLYKQSFQWFAFVTVSFSFFWNAALPQFEAATLHHLKAEQHRYSHIRLWGSIGFIVTVSGVGYLLDLYSIKLLPYLIVLLLASIWLISLLTPEVSTAKASQAAVRIWQIVKQPEIIAFLLVYMLLQAAHGPYYVFFSIYLKQLGYSSSMIGMLWSLGAGAEIIVFIFMRQLLKFVSLRRILLVSALLSILRWLMIAWYADNLYILLSAQVLHAATFGTAHVAAIHLVQSYFGQHHQGKGQALYSSCSFGLGGMLGGLYSGYAWDIYDGHLVYSFAAILSALAYIIAVIWVGKGKAFCHQ</sequence>
<dbReference type="Gene3D" id="1.20.1250.20">
    <property type="entry name" value="MFS general substrate transporter like domains"/>
    <property type="match status" value="2"/>
</dbReference>
<evidence type="ECO:0000256" key="8">
    <source>
        <dbReference type="SAM" id="Phobius"/>
    </source>
</evidence>
<dbReference type="GO" id="GO:0030395">
    <property type="term" value="F:lactose binding"/>
    <property type="evidence" value="ECO:0007669"/>
    <property type="project" value="TreeGrafter"/>
</dbReference>
<feature type="transmembrane region" description="Helical" evidence="8">
    <location>
        <begin position="235"/>
        <end position="255"/>
    </location>
</feature>
<dbReference type="PIRSF" id="PIRSF004925">
    <property type="entry name" value="HcaT"/>
    <property type="match status" value="1"/>
</dbReference>
<evidence type="ECO:0000256" key="2">
    <source>
        <dbReference type="ARBA" id="ARBA00022448"/>
    </source>
</evidence>
<dbReference type="PROSITE" id="PS50850">
    <property type="entry name" value="MFS"/>
    <property type="match status" value="1"/>
</dbReference>
<accession>A0A1V8M7X9</accession>
<evidence type="ECO:0000256" key="4">
    <source>
        <dbReference type="ARBA" id="ARBA00022519"/>
    </source>
</evidence>
<feature type="transmembrane region" description="Helical" evidence="8">
    <location>
        <begin position="12"/>
        <end position="32"/>
    </location>
</feature>
<proteinExistence type="predicted"/>
<keyword evidence="7 8" id="KW-0472">Membrane</keyword>
<evidence type="ECO:0000256" key="6">
    <source>
        <dbReference type="ARBA" id="ARBA00022989"/>
    </source>
</evidence>
<dbReference type="OrthoDB" id="9150135at2"/>
<feature type="transmembrane region" description="Helical" evidence="8">
    <location>
        <begin position="298"/>
        <end position="317"/>
    </location>
</feature>
<dbReference type="Proteomes" id="UP000191980">
    <property type="component" value="Unassembled WGS sequence"/>
</dbReference>
<comment type="subcellular location">
    <subcellularLocation>
        <location evidence="1">Cell inner membrane</location>
        <topology evidence="1">Multi-pass membrane protein</topology>
    </subcellularLocation>
</comment>
<dbReference type="InterPro" id="IPR036259">
    <property type="entry name" value="MFS_trans_sf"/>
</dbReference>
<dbReference type="GO" id="GO:0015528">
    <property type="term" value="F:lactose:proton symporter activity"/>
    <property type="evidence" value="ECO:0007669"/>
    <property type="project" value="TreeGrafter"/>
</dbReference>
<evidence type="ECO:0000256" key="3">
    <source>
        <dbReference type="ARBA" id="ARBA00022475"/>
    </source>
</evidence>
<feature type="domain" description="Major facilitator superfamily (MFS) profile" evidence="9">
    <location>
        <begin position="142"/>
        <end position="386"/>
    </location>
</feature>
<dbReference type="SUPFAM" id="SSF103473">
    <property type="entry name" value="MFS general substrate transporter"/>
    <property type="match status" value="1"/>
</dbReference>
<dbReference type="PANTHER" id="PTHR23522">
    <property type="entry name" value="BLL5896 PROTEIN"/>
    <property type="match status" value="1"/>
</dbReference>
<feature type="transmembrane region" description="Helical" evidence="8">
    <location>
        <begin position="267"/>
        <end position="286"/>
    </location>
</feature>
<feature type="transmembrane region" description="Helical" evidence="8">
    <location>
        <begin position="329"/>
        <end position="350"/>
    </location>
</feature>
<feature type="transmembrane region" description="Helical" evidence="8">
    <location>
        <begin position="202"/>
        <end position="223"/>
    </location>
</feature>
<dbReference type="PANTHER" id="PTHR23522:SF10">
    <property type="entry name" value="3-PHENYLPROPIONIC ACID TRANSPORTER-RELATED"/>
    <property type="match status" value="1"/>
</dbReference>
<protein>
    <submittedName>
        <fullName evidence="10">MFS transporter</fullName>
    </submittedName>
</protein>
<dbReference type="InterPro" id="IPR020846">
    <property type="entry name" value="MFS_dom"/>
</dbReference>